<dbReference type="Gene3D" id="2.60.120.10">
    <property type="entry name" value="Jelly Rolls"/>
    <property type="match status" value="1"/>
</dbReference>
<dbReference type="Pfam" id="PF00027">
    <property type="entry name" value="cNMP_binding"/>
    <property type="match status" value="1"/>
</dbReference>
<evidence type="ECO:0000256" key="2">
    <source>
        <dbReference type="ARBA" id="ARBA00022448"/>
    </source>
</evidence>
<dbReference type="SMART" id="SM00100">
    <property type="entry name" value="cNMP"/>
    <property type="match status" value="1"/>
</dbReference>
<dbReference type="GO" id="GO:0034220">
    <property type="term" value="P:monoatomic ion transmembrane transport"/>
    <property type="evidence" value="ECO:0007669"/>
    <property type="project" value="UniProtKB-KW"/>
</dbReference>
<reference evidence="12 13" key="1">
    <citation type="submission" date="2024-09" db="EMBL/GenBank/DDBJ databases">
        <title>Genome sequencing and assembly of Phytophthora oleae, isolate VK10A, causative agent of rot of olive drupes.</title>
        <authorList>
            <person name="Conti Taguali S."/>
            <person name="Riolo M."/>
            <person name="La Spada F."/>
            <person name="Cacciola S.O."/>
            <person name="Dionisio G."/>
        </authorList>
    </citation>
    <scope>NUCLEOTIDE SEQUENCE [LARGE SCALE GENOMIC DNA]</scope>
    <source>
        <strain evidence="12 13">VK10A</strain>
    </source>
</reference>
<evidence type="ECO:0000256" key="4">
    <source>
        <dbReference type="ARBA" id="ARBA00022989"/>
    </source>
</evidence>
<keyword evidence="3 10" id="KW-0812">Transmembrane</keyword>
<keyword evidence="13" id="KW-1185">Reference proteome</keyword>
<comment type="caution">
    <text evidence="12">The sequence shown here is derived from an EMBL/GenBank/DDBJ whole genome shotgun (WGS) entry which is preliminary data.</text>
</comment>
<dbReference type="InterPro" id="IPR003938">
    <property type="entry name" value="K_chnl_volt-dep_EAG/ELK/ERG"/>
</dbReference>
<evidence type="ECO:0000256" key="3">
    <source>
        <dbReference type="ARBA" id="ARBA00022692"/>
    </source>
</evidence>
<keyword evidence="5" id="KW-0406">Ion transport</keyword>
<dbReference type="EMBL" id="JBIMZQ010000027">
    <property type="protein sequence ID" value="KAL3663459.1"/>
    <property type="molecule type" value="Genomic_DNA"/>
</dbReference>
<gene>
    <name evidence="12" type="ORF">V7S43_011348</name>
</gene>
<keyword evidence="8" id="KW-0175">Coiled coil</keyword>
<dbReference type="InterPro" id="IPR000595">
    <property type="entry name" value="cNMP-bd_dom"/>
</dbReference>
<evidence type="ECO:0000259" key="11">
    <source>
        <dbReference type="PROSITE" id="PS50042"/>
    </source>
</evidence>
<evidence type="ECO:0000256" key="7">
    <source>
        <dbReference type="ARBA" id="ARBA00023303"/>
    </source>
</evidence>
<keyword evidence="6 10" id="KW-0472">Membrane</keyword>
<dbReference type="SUPFAM" id="SSF81324">
    <property type="entry name" value="Voltage-gated potassium channels"/>
    <property type="match status" value="1"/>
</dbReference>
<evidence type="ECO:0000256" key="10">
    <source>
        <dbReference type="SAM" id="Phobius"/>
    </source>
</evidence>
<evidence type="ECO:0000256" key="8">
    <source>
        <dbReference type="SAM" id="Coils"/>
    </source>
</evidence>
<evidence type="ECO:0000256" key="9">
    <source>
        <dbReference type="SAM" id="MobiDB-lite"/>
    </source>
</evidence>
<evidence type="ECO:0000256" key="5">
    <source>
        <dbReference type="ARBA" id="ARBA00023065"/>
    </source>
</evidence>
<feature type="transmembrane region" description="Helical" evidence="10">
    <location>
        <begin position="83"/>
        <end position="103"/>
    </location>
</feature>
<feature type="compositionally biased region" description="Basic and acidic residues" evidence="9">
    <location>
        <begin position="650"/>
        <end position="662"/>
    </location>
</feature>
<feature type="transmembrane region" description="Helical" evidence="10">
    <location>
        <begin position="115"/>
        <end position="134"/>
    </location>
</feature>
<organism evidence="12 13">
    <name type="scientific">Phytophthora oleae</name>
    <dbReference type="NCBI Taxonomy" id="2107226"/>
    <lineage>
        <taxon>Eukaryota</taxon>
        <taxon>Sar</taxon>
        <taxon>Stramenopiles</taxon>
        <taxon>Oomycota</taxon>
        <taxon>Peronosporomycetes</taxon>
        <taxon>Peronosporales</taxon>
        <taxon>Peronosporaceae</taxon>
        <taxon>Phytophthora</taxon>
    </lineage>
</organism>
<dbReference type="GO" id="GO:0016020">
    <property type="term" value="C:membrane"/>
    <property type="evidence" value="ECO:0007669"/>
    <property type="project" value="UniProtKB-SubCell"/>
</dbReference>
<dbReference type="InterPro" id="IPR014710">
    <property type="entry name" value="RmlC-like_jellyroll"/>
</dbReference>
<comment type="subcellular location">
    <subcellularLocation>
        <location evidence="1">Membrane</location>
        <topology evidence="1">Multi-pass membrane protein</topology>
    </subcellularLocation>
</comment>
<sequence length="675" mass="75435">MSKGWNVFKNAASRAVGVNGPPINGDHHVGKTGRVWIAALGGTRAEVVPASNRVSLRVAEHERQVRLARSNLTYKYMLLPDSLFRYVWDLLLAITTILLIWRVPYTIAFGDSDLWYWFAFNKITDAIYLLDVVLNFRTGYVEDTDVIMDSRLVAKHYIKSWFVVDLIGSIPVEYIVSFNSTGISSVERKAFKASVKYLKVPKLFRVTRLVKFVQKYMKFAYAAQVFACYISIIHWVACLWAGPMLGLTDVEDEQLAYNEALYSAVLLMLNISAATVEPEWQFLAALLGVVGFLFQCLTLASITAGVIGSSSRALQYQEKVRMVMSDLKALHVPSDLRKAARSYYETLWRVKNTSDRYEKAIYEDEDLSPALRTEIALYIHRNLIATVPLFQDCSDSCLAACVMRLKTQLYMRGDVVFHKGDPANSMVIISRGKVKVISPDNEGLLAVLKQGSFFGEIGLLRHMTRSCTVIAGTFCELKSLERADAEEIFDAFPHIHDRLFAEAEKRRLDTRLKARLYNVKVLDNAHAVDVSSIVEVPGPGGITNQSFVDGATEDKPPAPPMSSSGSSSKPGKLIRGSSVQTEDGIAIDSELDTMNINLDEIQRLVETLKATQGRLSRVQERRQSIHMALNSPTPIHSINSVLFTQSPVRPDSRLSSRNRDSLHSMNRSGNRSGST</sequence>
<accession>A0ABD3FD99</accession>
<evidence type="ECO:0000313" key="13">
    <source>
        <dbReference type="Proteomes" id="UP001632037"/>
    </source>
</evidence>
<evidence type="ECO:0000256" key="6">
    <source>
        <dbReference type="ARBA" id="ARBA00023136"/>
    </source>
</evidence>
<feature type="domain" description="Cyclic nucleotide-binding" evidence="11">
    <location>
        <begin position="389"/>
        <end position="506"/>
    </location>
</feature>
<dbReference type="AlphaFoldDB" id="A0ABD3FD99"/>
<dbReference type="Gene3D" id="1.10.287.70">
    <property type="match status" value="1"/>
</dbReference>
<dbReference type="Proteomes" id="UP001632037">
    <property type="component" value="Unassembled WGS sequence"/>
</dbReference>
<keyword evidence="2" id="KW-0813">Transport</keyword>
<dbReference type="Pfam" id="PF00520">
    <property type="entry name" value="Ion_trans"/>
    <property type="match status" value="1"/>
</dbReference>
<dbReference type="InterPro" id="IPR018490">
    <property type="entry name" value="cNMP-bd_dom_sf"/>
</dbReference>
<dbReference type="PANTHER" id="PTHR45689">
    <property type="entry name" value="I[[H]] CHANNEL, ISOFORM E"/>
    <property type="match status" value="1"/>
</dbReference>
<dbReference type="PANTHER" id="PTHR45689:SF13">
    <property type="entry name" value="CYCLIC NUCLEOTIDE-BINDING DOMAIN-CONTAINING PROTEIN"/>
    <property type="match status" value="1"/>
</dbReference>
<feature type="transmembrane region" description="Helical" evidence="10">
    <location>
        <begin position="255"/>
        <end position="276"/>
    </location>
</feature>
<evidence type="ECO:0000256" key="1">
    <source>
        <dbReference type="ARBA" id="ARBA00004141"/>
    </source>
</evidence>
<feature type="compositionally biased region" description="Low complexity" evidence="9">
    <location>
        <begin position="561"/>
        <end position="571"/>
    </location>
</feature>
<feature type="transmembrane region" description="Helical" evidence="10">
    <location>
        <begin position="283"/>
        <end position="307"/>
    </location>
</feature>
<dbReference type="PRINTS" id="PR01463">
    <property type="entry name" value="EAGCHANLFMLY"/>
</dbReference>
<keyword evidence="7" id="KW-0407">Ion channel</keyword>
<feature type="coiled-coil region" evidence="8">
    <location>
        <begin position="591"/>
        <end position="621"/>
    </location>
</feature>
<dbReference type="PROSITE" id="PS50042">
    <property type="entry name" value="CNMP_BINDING_3"/>
    <property type="match status" value="1"/>
</dbReference>
<feature type="transmembrane region" description="Helical" evidence="10">
    <location>
        <begin position="219"/>
        <end position="243"/>
    </location>
</feature>
<keyword evidence="4 10" id="KW-1133">Transmembrane helix</keyword>
<name>A0ABD3FD99_9STRA</name>
<dbReference type="CDD" id="cd00038">
    <property type="entry name" value="CAP_ED"/>
    <property type="match status" value="1"/>
</dbReference>
<evidence type="ECO:0000313" key="12">
    <source>
        <dbReference type="EMBL" id="KAL3663459.1"/>
    </source>
</evidence>
<protein>
    <recommendedName>
        <fullName evidence="11">Cyclic nucleotide-binding domain-containing protein</fullName>
    </recommendedName>
</protein>
<feature type="compositionally biased region" description="Polar residues" evidence="9">
    <location>
        <begin position="663"/>
        <end position="675"/>
    </location>
</feature>
<feature type="region of interest" description="Disordered" evidence="9">
    <location>
        <begin position="544"/>
        <end position="580"/>
    </location>
</feature>
<dbReference type="InterPro" id="IPR005821">
    <property type="entry name" value="Ion_trans_dom"/>
</dbReference>
<dbReference type="InterPro" id="IPR051413">
    <property type="entry name" value="K/Na_HCN_channel"/>
</dbReference>
<feature type="region of interest" description="Disordered" evidence="9">
    <location>
        <begin position="646"/>
        <end position="675"/>
    </location>
</feature>
<dbReference type="Gene3D" id="1.10.287.630">
    <property type="entry name" value="Helix hairpin bin"/>
    <property type="match status" value="1"/>
</dbReference>
<dbReference type="SUPFAM" id="SSF51206">
    <property type="entry name" value="cAMP-binding domain-like"/>
    <property type="match status" value="1"/>
</dbReference>
<proteinExistence type="predicted"/>